<keyword evidence="1" id="KW-0175">Coiled coil</keyword>
<evidence type="ECO:0000256" key="1">
    <source>
        <dbReference type="SAM" id="Coils"/>
    </source>
</evidence>
<sequence>MLRLREISADRGRRAEGIKKTNLGVRRKNIERQLEEEEEVRSFIERDAQFRFPESSSFGSSEAPKLRASERRVYVPRIVTKVSQGVLRGSRQVDRSFFPGIPITRVEQVIVCPYPTPAREG</sequence>
<accession>A0A026W7K2</accession>
<evidence type="ECO:0000313" key="3">
    <source>
        <dbReference type="Proteomes" id="UP000053097"/>
    </source>
</evidence>
<feature type="coiled-coil region" evidence="1">
    <location>
        <begin position="20"/>
        <end position="47"/>
    </location>
</feature>
<name>A0A026W7K2_OOCBI</name>
<dbReference type="AlphaFoldDB" id="A0A026W7K2"/>
<proteinExistence type="predicted"/>
<keyword evidence="3" id="KW-1185">Reference proteome</keyword>
<gene>
    <name evidence="2" type="ORF">X777_09085</name>
</gene>
<reference evidence="2 3" key="1">
    <citation type="journal article" date="2014" name="Curr. Biol.">
        <title>The genome of the clonal raider ant Cerapachys biroi.</title>
        <authorList>
            <person name="Oxley P.R."/>
            <person name="Ji L."/>
            <person name="Fetter-Pruneda I."/>
            <person name="McKenzie S.K."/>
            <person name="Li C."/>
            <person name="Hu H."/>
            <person name="Zhang G."/>
            <person name="Kronauer D.J."/>
        </authorList>
    </citation>
    <scope>NUCLEOTIDE SEQUENCE [LARGE SCALE GENOMIC DNA]</scope>
</reference>
<organism evidence="2 3">
    <name type="scientific">Ooceraea biroi</name>
    <name type="common">Clonal raider ant</name>
    <name type="synonym">Cerapachys biroi</name>
    <dbReference type="NCBI Taxonomy" id="2015173"/>
    <lineage>
        <taxon>Eukaryota</taxon>
        <taxon>Metazoa</taxon>
        <taxon>Ecdysozoa</taxon>
        <taxon>Arthropoda</taxon>
        <taxon>Hexapoda</taxon>
        <taxon>Insecta</taxon>
        <taxon>Pterygota</taxon>
        <taxon>Neoptera</taxon>
        <taxon>Endopterygota</taxon>
        <taxon>Hymenoptera</taxon>
        <taxon>Apocrita</taxon>
        <taxon>Aculeata</taxon>
        <taxon>Formicoidea</taxon>
        <taxon>Formicidae</taxon>
        <taxon>Dorylinae</taxon>
        <taxon>Ooceraea</taxon>
    </lineage>
</organism>
<protein>
    <submittedName>
        <fullName evidence="2">Uncharacterized protein</fullName>
    </submittedName>
</protein>
<evidence type="ECO:0000313" key="2">
    <source>
        <dbReference type="EMBL" id="EZA52077.1"/>
    </source>
</evidence>
<dbReference type="Proteomes" id="UP000053097">
    <property type="component" value="Unassembled WGS sequence"/>
</dbReference>
<dbReference type="EMBL" id="KK107353">
    <property type="protein sequence ID" value="EZA52077.1"/>
    <property type="molecule type" value="Genomic_DNA"/>
</dbReference>